<feature type="transmembrane region" description="Helical" evidence="8">
    <location>
        <begin position="112"/>
        <end position="132"/>
    </location>
</feature>
<comment type="similarity">
    <text evidence="2">Belongs to the major facilitator superfamily. Proton-dependent oligopeptide transporter (POT/PTR) (TC 2.A.17) family.</text>
</comment>
<keyword evidence="6 8" id="KW-0472">Membrane</keyword>
<keyword evidence="3 8" id="KW-0812">Transmembrane</keyword>
<protein>
    <recommendedName>
        <fullName evidence="11">Solute carrier family 15 member 1</fullName>
    </recommendedName>
</protein>
<dbReference type="AlphaFoldDB" id="A0ABD2Q1V1"/>
<evidence type="ECO:0000256" key="5">
    <source>
        <dbReference type="ARBA" id="ARBA00022989"/>
    </source>
</evidence>
<evidence type="ECO:0000313" key="9">
    <source>
        <dbReference type="EMBL" id="KAL3313192.1"/>
    </source>
</evidence>
<feature type="transmembrane region" description="Helical" evidence="8">
    <location>
        <begin position="71"/>
        <end position="92"/>
    </location>
</feature>
<organism evidence="9 10">
    <name type="scientific">Cichlidogyrus casuarinus</name>
    <dbReference type="NCBI Taxonomy" id="1844966"/>
    <lineage>
        <taxon>Eukaryota</taxon>
        <taxon>Metazoa</taxon>
        <taxon>Spiralia</taxon>
        <taxon>Lophotrochozoa</taxon>
        <taxon>Platyhelminthes</taxon>
        <taxon>Monogenea</taxon>
        <taxon>Monopisthocotylea</taxon>
        <taxon>Dactylogyridea</taxon>
        <taxon>Ancyrocephalidae</taxon>
        <taxon>Cichlidogyrus</taxon>
    </lineage>
</organism>
<dbReference type="InterPro" id="IPR000109">
    <property type="entry name" value="POT_fam"/>
</dbReference>
<evidence type="ECO:0000256" key="4">
    <source>
        <dbReference type="ARBA" id="ARBA00022856"/>
    </source>
</evidence>
<dbReference type="PANTHER" id="PTHR11654">
    <property type="entry name" value="OLIGOPEPTIDE TRANSPORTER-RELATED"/>
    <property type="match status" value="1"/>
</dbReference>
<keyword evidence="4" id="KW-0653">Protein transport</keyword>
<dbReference type="GO" id="GO:0015833">
    <property type="term" value="P:peptide transport"/>
    <property type="evidence" value="ECO:0007669"/>
    <property type="project" value="UniProtKB-KW"/>
</dbReference>
<feature type="transmembrane region" description="Helical" evidence="8">
    <location>
        <begin position="211"/>
        <end position="235"/>
    </location>
</feature>
<proteinExistence type="inferred from homology"/>
<evidence type="ECO:0000313" key="10">
    <source>
        <dbReference type="Proteomes" id="UP001626550"/>
    </source>
</evidence>
<accession>A0ABD2Q1V1</accession>
<dbReference type="GO" id="GO:0016020">
    <property type="term" value="C:membrane"/>
    <property type="evidence" value="ECO:0007669"/>
    <property type="project" value="UniProtKB-SubCell"/>
</dbReference>
<dbReference type="Proteomes" id="UP001626550">
    <property type="component" value="Unassembled WGS sequence"/>
</dbReference>
<evidence type="ECO:0008006" key="11">
    <source>
        <dbReference type="Google" id="ProtNLM"/>
    </source>
</evidence>
<evidence type="ECO:0000256" key="8">
    <source>
        <dbReference type="SAM" id="Phobius"/>
    </source>
</evidence>
<feature type="transmembrane region" description="Helical" evidence="8">
    <location>
        <begin position="139"/>
        <end position="162"/>
    </location>
</feature>
<keyword evidence="5 8" id="KW-1133">Transmembrane helix</keyword>
<evidence type="ECO:0000256" key="1">
    <source>
        <dbReference type="ARBA" id="ARBA00004141"/>
    </source>
</evidence>
<feature type="transmembrane region" description="Helical" evidence="8">
    <location>
        <begin position="413"/>
        <end position="434"/>
    </location>
</feature>
<evidence type="ECO:0000256" key="7">
    <source>
        <dbReference type="SAM" id="MobiDB-lite"/>
    </source>
</evidence>
<feature type="transmembrane region" description="Helical" evidence="8">
    <location>
        <begin position="168"/>
        <end position="190"/>
    </location>
</feature>
<feature type="transmembrane region" description="Helical" evidence="8">
    <location>
        <begin position="378"/>
        <end position="401"/>
    </location>
</feature>
<gene>
    <name evidence="9" type="ORF">Ciccas_008208</name>
</gene>
<feature type="region of interest" description="Disordered" evidence="7">
    <location>
        <begin position="482"/>
        <end position="505"/>
    </location>
</feature>
<name>A0ABD2Q1V1_9PLAT</name>
<evidence type="ECO:0000256" key="3">
    <source>
        <dbReference type="ARBA" id="ARBA00022692"/>
    </source>
</evidence>
<dbReference type="Gene3D" id="1.20.1250.20">
    <property type="entry name" value="MFS general substrate transporter like domains"/>
    <property type="match status" value="1"/>
</dbReference>
<keyword evidence="10" id="KW-1185">Reference proteome</keyword>
<comment type="caution">
    <text evidence="9">The sequence shown here is derived from an EMBL/GenBank/DDBJ whole genome shotgun (WGS) entry which is preliminary data.</text>
</comment>
<comment type="subcellular location">
    <subcellularLocation>
        <location evidence="1">Membrane</location>
        <topology evidence="1">Multi-pass membrane protein</topology>
    </subcellularLocation>
</comment>
<evidence type="ECO:0000256" key="6">
    <source>
        <dbReference type="ARBA" id="ARBA00023136"/>
    </source>
</evidence>
<keyword evidence="4" id="KW-0813">Transport</keyword>
<reference evidence="9 10" key="1">
    <citation type="submission" date="2024-11" db="EMBL/GenBank/DDBJ databases">
        <title>Adaptive evolution of stress response genes in parasites aligns with host niche diversity.</title>
        <authorList>
            <person name="Hahn C."/>
            <person name="Resl P."/>
        </authorList>
    </citation>
    <scope>NUCLEOTIDE SEQUENCE [LARGE SCALE GENOMIC DNA]</scope>
    <source>
        <strain evidence="9">EGGRZ-B1_66</strain>
        <tissue evidence="9">Body</tissue>
    </source>
</reference>
<dbReference type="EMBL" id="JBJKFK010001401">
    <property type="protein sequence ID" value="KAL3313192.1"/>
    <property type="molecule type" value="Genomic_DNA"/>
</dbReference>
<evidence type="ECO:0000256" key="2">
    <source>
        <dbReference type="ARBA" id="ARBA00005982"/>
    </source>
</evidence>
<keyword evidence="4" id="KW-0571">Peptide transport</keyword>
<dbReference type="Pfam" id="PF00854">
    <property type="entry name" value="PTR2"/>
    <property type="match status" value="1"/>
</dbReference>
<dbReference type="InterPro" id="IPR036259">
    <property type="entry name" value="MFS_trans_sf"/>
</dbReference>
<dbReference type="SUPFAM" id="SSF103473">
    <property type="entry name" value="MFS general substrate transporter"/>
    <property type="match status" value="1"/>
</dbReference>
<feature type="transmembrane region" description="Helical" evidence="8">
    <location>
        <begin position="255"/>
        <end position="277"/>
    </location>
</feature>
<sequence>MNGKVSFSLENDAPVGENSALLDLGNHNTEIEPNGKIRSISQALEKQESQEEETMECFPPNRMCLEWGKQVTPAFVVLTFILMEKFAFNGIQTLFTFYLNLDQGFTEDLSKIQYHIMFAICYLATVIFAGVADAGYGKLKVILCISVVYFVGIALLLVSAVLDPNRALIVFASGTLAIGSGGVKACLSTFAIEQLKTKNSDGSLQDPSQRVIEMFFALIHMGVNFAGLLANISLPVLRSELKCKILATRQGDDCYVLAFGVAGAVFLVGTVLFASFYKFYHPEPPSNGLLIKSMKAILNKSCCICTKNNANVQQTNTTDPQFMNMLTRTLKLTRIFLTFPVFWALYEQQASSWIFQANKMDGRIDSQFRYTIKPEQMLVINVLCCVIAIPAVNAFLYPVLAKCGFLEKLETRIVFGYFLAAASFLCAGSLQIVIDRNLEKGLPQQMEAEVFFFWMGDSSTRNCTYDYTITAHARGKSSRRYSISGSVNSQSDDKMIEPLGNYSVS</sequence>